<keyword evidence="3" id="KW-1185">Reference proteome</keyword>
<dbReference type="Pfam" id="PF07004">
    <property type="entry name" value="SHIPPO-rpt"/>
    <property type="match status" value="1"/>
</dbReference>
<sequence length="765" mass="85279">MWQPLCAEKRALVRTRACSATSSSLGSAVGGGGAGGGGGEEAASPAEEEALHSDSDEGLTEAQLEQKERLAALSERARGYLERMRQTDFGYQQMSAPRRPPPVRRRDEEGEGDFDALLKARSGESGRATRLPPRARRREQLSFVLSSDRWVARVESDTPGPGTYAAPRREAFSSSSLGAAHMRPRRPSGKKELTWVGPGTYYPVPTCMTISPQFTIATKSQYDASHAAAQPFPLDARDSSVNPIGHRDTSPGMPGHRGYSVPRARRDFDDMSPAIKRTTLGPGAHSPQKADLTSRSATFKGRRSLGHPELYASTPPSVGPGCFLVPERPPITGPAGQSSPSVKFAVRPFIRPQISLATSHSAMLRGGLDEWEEASRSPQDSERVEELRRVRSSGALRRRSMIDCIKQHATERGGAERHQRIIQQYSRRLEAWRHVLCLGACTMTLAKVLFETRDRARQLRAVWTIARYWRDSYKRRKLAKPKWVPPDAATLARAEASIRSQLKTRRVVVKERAAARVLQGFLSDLSKYSRLYIAIHVCMYQLRQVQWRYKSRLVFKTALIAHLERLWALLEPERIRHVIAAMTSPALTSPPELPDTMLSTRRLSVSASTPTLTKQRSRPYFPPMRKGSLKMQMRLTPEERRAEIEQLLRRREAARVQQMREDALAEMAGDPDIFKPLDRQAISQELLAQLGRSMSRADLGRSSSRATEVGRSGSRVSELAKSASRAAVSEGSEKPKSGYWEQYSMTPSRDELIAAIDQALKTKMK</sequence>
<dbReference type="EMBL" id="JBGBPQ010000021">
    <property type="protein sequence ID" value="KAL1503793.1"/>
    <property type="molecule type" value="Genomic_DNA"/>
</dbReference>
<evidence type="ECO:0000256" key="1">
    <source>
        <dbReference type="SAM" id="MobiDB-lite"/>
    </source>
</evidence>
<comment type="caution">
    <text evidence="2">The sequence shown here is derived from an EMBL/GenBank/DDBJ whole genome shotgun (WGS) entry which is preliminary data.</text>
</comment>
<reference evidence="2 3" key="1">
    <citation type="journal article" date="2024" name="Science">
        <title>Giant polyketide synthase enzymes in the biosynthesis of giant marine polyether toxins.</title>
        <authorList>
            <person name="Fallon T.R."/>
            <person name="Shende V.V."/>
            <person name="Wierzbicki I.H."/>
            <person name="Pendleton A.L."/>
            <person name="Watervoot N.F."/>
            <person name="Auber R.P."/>
            <person name="Gonzalez D.J."/>
            <person name="Wisecaver J.H."/>
            <person name="Moore B.S."/>
        </authorList>
    </citation>
    <scope>NUCLEOTIDE SEQUENCE [LARGE SCALE GENOMIC DNA]</scope>
    <source>
        <strain evidence="2 3">12B1</strain>
    </source>
</reference>
<protein>
    <submittedName>
        <fullName evidence="2">Uncharacterized protein</fullName>
    </submittedName>
</protein>
<name>A0AB34IQD7_PRYPA</name>
<proteinExistence type="predicted"/>
<organism evidence="2 3">
    <name type="scientific">Prymnesium parvum</name>
    <name type="common">Toxic golden alga</name>
    <dbReference type="NCBI Taxonomy" id="97485"/>
    <lineage>
        <taxon>Eukaryota</taxon>
        <taxon>Haptista</taxon>
        <taxon>Haptophyta</taxon>
        <taxon>Prymnesiophyceae</taxon>
        <taxon>Prymnesiales</taxon>
        <taxon>Prymnesiaceae</taxon>
        <taxon>Prymnesium</taxon>
    </lineage>
</organism>
<feature type="compositionally biased region" description="Low complexity" evidence="1">
    <location>
        <begin position="17"/>
        <end position="27"/>
    </location>
</feature>
<evidence type="ECO:0000313" key="3">
    <source>
        <dbReference type="Proteomes" id="UP001515480"/>
    </source>
</evidence>
<feature type="region of interest" description="Disordered" evidence="1">
    <location>
        <begin position="695"/>
        <end position="743"/>
    </location>
</feature>
<gene>
    <name evidence="2" type="ORF">AB1Y20_012261</name>
</gene>
<feature type="region of interest" description="Disordered" evidence="1">
    <location>
        <begin position="17"/>
        <end position="71"/>
    </location>
</feature>
<accession>A0AB34IQD7</accession>
<dbReference type="InterPro" id="IPR010736">
    <property type="entry name" value="SHIPPO-rpt"/>
</dbReference>
<feature type="compositionally biased region" description="Gly residues" evidence="1">
    <location>
        <begin position="28"/>
        <end position="40"/>
    </location>
</feature>
<dbReference type="Proteomes" id="UP001515480">
    <property type="component" value="Unassembled WGS sequence"/>
</dbReference>
<evidence type="ECO:0000313" key="2">
    <source>
        <dbReference type="EMBL" id="KAL1503793.1"/>
    </source>
</evidence>
<feature type="region of interest" description="Disordered" evidence="1">
    <location>
        <begin position="84"/>
        <end position="110"/>
    </location>
</feature>
<dbReference type="AlphaFoldDB" id="A0AB34IQD7"/>